<proteinExistence type="predicted"/>
<sequence length="208" mass="21406">MAGSLNCQTDDSNRLLSMATSVAMDFNLAASCVTNALTTALQAEVENDAACAEFSMKNRSVVPRRLDRRDTITTAAGSSFVIGAAQTFSNAFNGAVALIDTASIADAVGTIASDIATKLQNGPSFSPFTVAIDSVNSLNVIVDGGINQLGFQRDFGAADWKTVLTALTTAISSNQEFAGAQSLLTSATNGAAAIFIETFVTSSTTPGQ</sequence>
<gene>
    <name evidence="1" type="ORF">NA57DRAFT_61478</name>
</gene>
<keyword evidence="2" id="KW-1185">Reference proteome</keyword>
<organism evidence="1 2">
    <name type="scientific">Rhizodiscina lignyota</name>
    <dbReference type="NCBI Taxonomy" id="1504668"/>
    <lineage>
        <taxon>Eukaryota</taxon>
        <taxon>Fungi</taxon>
        <taxon>Dikarya</taxon>
        <taxon>Ascomycota</taxon>
        <taxon>Pezizomycotina</taxon>
        <taxon>Dothideomycetes</taxon>
        <taxon>Pleosporomycetidae</taxon>
        <taxon>Aulographales</taxon>
        <taxon>Rhizodiscinaceae</taxon>
        <taxon>Rhizodiscina</taxon>
    </lineage>
</organism>
<evidence type="ECO:0000313" key="1">
    <source>
        <dbReference type="EMBL" id="KAF2093352.1"/>
    </source>
</evidence>
<protein>
    <submittedName>
        <fullName evidence="1">Uncharacterized protein</fullName>
    </submittedName>
</protein>
<name>A0A9P4I552_9PEZI</name>
<comment type="caution">
    <text evidence="1">The sequence shown here is derived from an EMBL/GenBank/DDBJ whole genome shotgun (WGS) entry which is preliminary data.</text>
</comment>
<dbReference type="AlphaFoldDB" id="A0A9P4I552"/>
<evidence type="ECO:0000313" key="2">
    <source>
        <dbReference type="Proteomes" id="UP000799772"/>
    </source>
</evidence>
<accession>A0A9P4I552</accession>
<dbReference type="EMBL" id="ML978138">
    <property type="protein sequence ID" value="KAF2093352.1"/>
    <property type="molecule type" value="Genomic_DNA"/>
</dbReference>
<reference evidence="1" key="1">
    <citation type="journal article" date="2020" name="Stud. Mycol.">
        <title>101 Dothideomycetes genomes: a test case for predicting lifestyles and emergence of pathogens.</title>
        <authorList>
            <person name="Haridas S."/>
            <person name="Albert R."/>
            <person name="Binder M."/>
            <person name="Bloem J."/>
            <person name="Labutti K."/>
            <person name="Salamov A."/>
            <person name="Andreopoulos B."/>
            <person name="Baker S."/>
            <person name="Barry K."/>
            <person name="Bills G."/>
            <person name="Bluhm B."/>
            <person name="Cannon C."/>
            <person name="Castanera R."/>
            <person name="Culley D."/>
            <person name="Daum C."/>
            <person name="Ezra D."/>
            <person name="Gonzalez J."/>
            <person name="Henrissat B."/>
            <person name="Kuo A."/>
            <person name="Liang C."/>
            <person name="Lipzen A."/>
            <person name="Lutzoni F."/>
            <person name="Magnuson J."/>
            <person name="Mondo S."/>
            <person name="Nolan M."/>
            <person name="Ohm R."/>
            <person name="Pangilinan J."/>
            <person name="Park H.-J."/>
            <person name="Ramirez L."/>
            <person name="Alfaro M."/>
            <person name="Sun H."/>
            <person name="Tritt A."/>
            <person name="Yoshinaga Y."/>
            <person name="Zwiers L.-H."/>
            <person name="Turgeon B."/>
            <person name="Goodwin S."/>
            <person name="Spatafora J."/>
            <person name="Crous P."/>
            <person name="Grigoriev I."/>
        </authorList>
    </citation>
    <scope>NUCLEOTIDE SEQUENCE</scope>
    <source>
        <strain evidence="1">CBS 133067</strain>
    </source>
</reference>
<dbReference type="Proteomes" id="UP000799772">
    <property type="component" value="Unassembled WGS sequence"/>
</dbReference>